<dbReference type="CDD" id="cd04301">
    <property type="entry name" value="NAT_SF"/>
    <property type="match status" value="1"/>
</dbReference>
<feature type="domain" description="N-acetyltransferase" evidence="1">
    <location>
        <begin position="1"/>
        <end position="90"/>
    </location>
</feature>
<gene>
    <name evidence="2" type="ORF">UR23_C0058G0005</name>
</gene>
<proteinExistence type="predicted"/>
<dbReference type="InterPro" id="IPR016181">
    <property type="entry name" value="Acyl_CoA_acyltransferase"/>
</dbReference>
<organism evidence="2 3">
    <name type="scientific">Candidatus Roizmanbacteria bacterium GW2011_GWA2_32_13</name>
    <dbReference type="NCBI Taxonomy" id="1618475"/>
    <lineage>
        <taxon>Bacteria</taxon>
        <taxon>Candidatus Roizmaniibacteriota</taxon>
    </lineage>
</organism>
<dbReference type="GO" id="GO:0016747">
    <property type="term" value="F:acyltransferase activity, transferring groups other than amino-acyl groups"/>
    <property type="evidence" value="ECO:0007669"/>
    <property type="project" value="InterPro"/>
</dbReference>
<dbReference type="Pfam" id="PF00583">
    <property type="entry name" value="Acetyltransf_1"/>
    <property type="match status" value="1"/>
</dbReference>
<dbReference type="EMBL" id="LBOK01000058">
    <property type="protein sequence ID" value="KKP32570.1"/>
    <property type="molecule type" value="Genomic_DNA"/>
</dbReference>
<accession>A0A0G0B177</accession>
<evidence type="ECO:0000313" key="3">
    <source>
        <dbReference type="Proteomes" id="UP000034349"/>
    </source>
</evidence>
<protein>
    <recommendedName>
        <fullName evidence="1">N-acetyltransferase domain-containing protein</fullName>
    </recommendedName>
</protein>
<dbReference type="Gene3D" id="3.40.630.30">
    <property type="match status" value="1"/>
</dbReference>
<evidence type="ECO:0000313" key="2">
    <source>
        <dbReference type="EMBL" id="KKP32570.1"/>
    </source>
</evidence>
<sequence>MLFAKTDKNKIIGFITLKLIGGKCLIDLIAVNPKYQNKGVGTLLISKAIKSFSDYKITVGTEAENIKAVNFYLKNNFKIVDYYLIFHRHN</sequence>
<dbReference type="PROSITE" id="PS51186">
    <property type="entry name" value="GNAT"/>
    <property type="match status" value="1"/>
</dbReference>
<dbReference type="SUPFAM" id="SSF55729">
    <property type="entry name" value="Acyl-CoA N-acyltransferases (Nat)"/>
    <property type="match status" value="1"/>
</dbReference>
<dbReference type="AlphaFoldDB" id="A0A0G0B177"/>
<dbReference type="InterPro" id="IPR000182">
    <property type="entry name" value="GNAT_dom"/>
</dbReference>
<reference evidence="2 3" key="1">
    <citation type="journal article" date="2015" name="Nature">
        <title>rRNA introns, odd ribosomes, and small enigmatic genomes across a large radiation of phyla.</title>
        <authorList>
            <person name="Brown C.T."/>
            <person name="Hug L.A."/>
            <person name="Thomas B.C."/>
            <person name="Sharon I."/>
            <person name="Castelle C.J."/>
            <person name="Singh A."/>
            <person name="Wilkins M.J."/>
            <person name="Williams K.H."/>
            <person name="Banfield J.F."/>
        </authorList>
    </citation>
    <scope>NUCLEOTIDE SEQUENCE [LARGE SCALE GENOMIC DNA]</scope>
</reference>
<name>A0A0G0B177_9BACT</name>
<comment type="caution">
    <text evidence="2">The sequence shown here is derived from an EMBL/GenBank/DDBJ whole genome shotgun (WGS) entry which is preliminary data.</text>
</comment>
<evidence type="ECO:0000259" key="1">
    <source>
        <dbReference type="PROSITE" id="PS51186"/>
    </source>
</evidence>
<dbReference type="Proteomes" id="UP000034349">
    <property type="component" value="Unassembled WGS sequence"/>
</dbReference>